<feature type="domain" description="MPN" evidence="6">
    <location>
        <begin position="14"/>
        <end position="136"/>
    </location>
</feature>
<dbReference type="Proteomes" id="UP001419910">
    <property type="component" value="Unassembled WGS sequence"/>
</dbReference>
<name>A0ABU9XZS2_9SPHN</name>
<keyword evidence="8" id="KW-1185">Reference proteome</keyword>
<gene>
    <name evidence="7" type="ORF">ABC974_05400</name>
</gene>
<keyword evidence="1" id="KW-0645">Protease</keyword>
<comment type="caution">
    <text evidence="7">The sequence shown here is derived from an EMBL/GenBank/DDBJ whole genome shotgun (WGS) entry which is preliminary data.</text>
</comment>
<proteinExistence type="predicted"/>
<dbReference type="Gene3D" id="3.40.140.10">
    <property type="entry name" value="Cytidine Deaminase, domain 2"/>
    <property type="match status" value="1"/>
</dbReference>
<protein>
    <submittedName>
        <fullName evidence="7">JAB domain-containing protein</fullName>
    </submittedName>
</protein>
<dbReference type="InterPro" id="IPR001405">
    <property type="entry name" value="UPF0758"/>
</dbReference>
<evidence type="ECO:0000256" key="1">
    <source>
        <dbReference type="ARBA" id="ARBA00022670"/>
    </source>
</evidence>
<evidence type="ECO:0000256" key="4">
    <source>
        <dbReference type="ARBA" id="ARBA00022833"/>
    </source>
</evidence>
<dbReference type="RefSeq" id="WP_343891711.1">
    <property type="nucleotide sequence ID" value="NZ_BAAAEH010000047.1"/>
</dbReference>
<evidence type="ECO:0000256" key="3">
    <source>
        <dbReference type="ARBA" id="ARBA00022801"/>
    </source>
</evidence>
<evidence type="ECO:0000313" key="7">
    <source>
        <dbReference type="EMBL" id="MEN2789053.1"/>
    </source>
</evidence>
<reference evidence="7 8" key="1">
    <citation type="submission" date="2024-05" db="EMBL/GenBank/DDBJ databases">
        <authorList>
            <person name="Liu Q."/>
            <person name="Xin Y.-H."/>
        </authorList>
    </citation>
    <scope>NUCLEOTIDE SEQUENCE [LARGE SCALE GENOMIC DNA]</scope>
    <source>
        <strain evidence="7 8">CGMCC 1.10181</strain>
    </source>
</reference>
<evidence type="ECO:0000256" key="5">
    <source>
        <dbReference type="ARBA" id="ARBA00023049"/>
    </source>
</evidence>
<dbReference type="SUPFAM" id="SSF102712">
    <property type="entry name" value="JAB1/MPN domain"/>
    <property type="match status" value="1"/>
</dbReference>
<keyword evidence="4" id="KW-0862">Zinc</keyword>
<evidence type="ECO:0000313" key="8">
    <source>
        <dbReference type="Proteomes" id="UP001419910"/>
    </source>
</evidence>
<dbReference type="CDD" id="cd08071">
    <property type="entry name" value="MPN_DUF2466"/>
    <property type="match status" value="1"/>
</dbReference>
<dbReference type="InterPro" id="IPR025657">
    <property type="entry name" value="RadC_JAB"/>
</dbReference>
<dbReference type="PANTHER" id="PTHR30471">
    <property type="entry name" value="DNA REPAIR PROTEIN RADC"/>
    <property type="match status" value="1"/>
</dbReference>
<accession>A0ABU9XZS2</accession>
<keyword evidence="3" id="KW-0378">Hydrolase</keyword>
<organism evidence="7 8">
    <name type="scientific">Sphingomonas oligophenolica</name>
    <dbReference type="NCBI Taxonomy" id="301154"/>
    <lineage>
        <taxon>Bacteria</taxon>
        <taxon>Pseudomonadati</taxon>
        <taxon>Pseudomonadota</taxon>
        <taxon>Alphaproteobacteria</taxon>
        <taxon>Sphingomonadales</taxon>
        <taxon>Sphingomonadaceae</taxon>
        <taxon>Sphingomonas</taxon>
    </lineage>
</organism>
<dbReference type="PROSITE" id="PS01302">
    <property type="entry name" value="UPF0758"/>
    <property type="match status" value="1"/>
</dbReference>
<evidence type="ECO:0000256" key="2">
    <source>
        <dbReference type="ARBA" id="ARBA00022723"/>
    </source>
</evidence>
<dbReference type="InterPro" id="IPR020891">
    <property type="entry name" value="UPF0758_CS"/>
</dbReference>
<dbReference type="InterPro" id="IPR037518">
    <property type="entry name" value="MPN"/>
</dbReference>
<dbReference type="Pfam" id="PF04002">
    <property type="entry name" value="RadC"/>
    <property type="match status" value="1"/>
</dbReference>
<dbReference type="PANTHER" id="PTHR30471:SF3">
    <property type="entry name" value="UPF0758 PROTEIN YEES-RELATED"/>
    <property type="match status" value="1"/>
</dbReference>
<sequence>MHFALRNRLETGPVIASDRDLHDYLWFTMAHERVETVRCLFLGAADRLLRDERLSTGTNAEALIAPRDIVYRALELQATGLILVHNHPSGDPTPSSADIAATRTLARAAAPLGITVHDHMIIGATGHASLRGRRLI</sequence>
<keyword evidence="5" id="KW-0482">Metalloprotease</keyword>
<keyword evidence="2" id="KW-0479">Metal-binding</keyword>
<dbReference type="PROSITE" id="PS50249">
    <property type="entry name" value="MPN"/>
    <property type="match status" value="1"/>
</dbReference>
<dbReference type="EMBL" id="JBDIME010000003">
    <property type="protein sequence ID" value="MEN2789053.1"/>
    <property type="molecule type" value="Genomic_DNA"/>
</dbReference>
<evidence type="ECO:0000259" key="6">
    <source>
        <dbReference type="PROSITE" id="PS50249"/>
    </source>
</evidence>